<protein>
    <submittedName>
        <fullName evidence="14">tRNA modification GTPase MnmE</fullName>
    </submittedName>
</protein>
<dbReference type="SUPFAM" id="SSF52540">
    <property type="entry name" value="P-loop containing nucleoside triphosphate hydrolases"/>
    <property type="match status" value="1"/>
</dbReference>
<evidence type="ECO:0000256" key="1">
    <source>
        <dbReference type="ARBA" id="ARBA00001946"/>
    </source>
</evidence>
<dbReference type="RefSeq" id="WP_149973178.1">
    <property type="nucleotide sequence ID" value="NZ_BHVQ01000001.1"/>
</dbReference>
<comment type="caution">
    <text evidence="14">The sequence shown here is derived from an EMBL/GenBank/DDBJ whole genome shotgun (WGS) entry which is preliminary data.</text>
</comment>
<evidence type="ECO:0000256" key="9">
    <source>
        <dbReference type="ARBA" id="ARBA00022927"/>
    </source>
</evidence>
<keyword evidence="9" id="KW-0653">Protein transport</keyword>
<keyword evidence="7" id="KW-0378">Hydrolase</keyword>
<dbReference type="Gene3D" id="3.40.50.300">
    <property type="entry name" value="P-loop containing nucleotide triphosphate hydrolases"/>
    <property type="match status" value="1"/>
</dbReference>
<evidence type="ECO:0000256" key="3">
    <source>
        <dbReference type="ARBA" id="ARBA00022448"/>
    </source>
</evidence>
<comment type="subcellular location">
    <subcellularLocation>
        <location evidence="2">Membrane</location>
        <topology evidence="2">Single-pass membrane protein</topology>
    </subcellularLocation>
</comment>
<evidence type="ECO:0000256" key="8">
    <source>
        <dbReference type="ARBA" id="ARBA00022842"/>
    </source>
</evidence>
<evidence type="ECO:0000256" key="2">
    <source>
        <dbReference type="ARBA" id="ARBA00004167"/>
    </source>
</evidence>
<keyword evidence="12" id="KW-0472">Membrane</keyword>
<reference evidence="14 15" key="1">
    <citation type="submission" date="2018-09" db="EMBL/GenBank/DDBJ databases">
        <title>Evolutionary history of phycoerythrin pigmentation in the water bloom-forming cyanobacterium Microcystis aeruginosa.</title>
        <authorList>
            <person name="Tanabe Y."/>
            <person name="Tanabe Y."/>
            <person name="Yamaguchi H."/>
        </authorList>
    </citation>
    <scope>NUCLEOTIDE SEQUENCE [LARGE SCALE GENOMIC DNA]</scope>
    <source>
        <strain evidence="14 15">NIES-2521</strain>
    </source>
</reference>
<dbReference type="GO" id="GO:0016020">
    <property type="term" value="C:membrane"/>
    <property type="evidence" value="ECO:0007669"/>
    <property type="project" value="UniProtKB-SubCell"/>
</dbReference>
<dbReference type="PROSITE" id="PS51720">
    <property type="entry name" value="G_AIG1"/>
    <property type="match status" value="1"/>
</dbReference>
<keyword evidence="4" id="KW-0812">Transmembrane</keyword>
<dbReference type="InterPro" id="IPR006703">
    <property type="entry name" value="G_AIG1"/>
</dbReference>
<organism evidence="14 15">
    <name type="scientific">Microcystis aeruginosa NIES-2521</name>
    <dbReference type="NCBI Taxonomy" id="2303983"/>
    <lineage>
        <taxon>Bacteria</taxon>
        <taxon>Bacillati</taxon>
        <taxon>Cyanobacteriota</taxon>
        <taxon>Cyanophyceae</taxon>
        <taxon>Oscillatoriophycideae</taxon>
        <taxon>Chroococcales</taxon>
        <taxon>Microcystaceae</taxon>
        <taxon>Microcystis</taxon>
    </lineage>
</organism>
<evidence type="ECO:0000256" key="5">
    <source>
        <dbReference type="ARBA" id="ARBA00022723"/>
    </source>
</evidence>
<dbReference type="InterPro" id="IPR045058">
    <property type="entry name" value="GIMA/IAN/Toc"/>
</dbReference>
<sequence length="383" mass="43056">MELTQEERKAIEEVFSKLIEKAVKRPLTFLEVGRTGVGKSSTINTLIGRDVAEVGHLTATTMEVKTYNLAINDIKIQLIDTPGLCDDLEEKGNDLVYIDRIKKGVPNQEIDLVLFFSSLMADERSVLKDEKRAIRIISEAFGKKIWEQSVIVFTCACSRNIVLYEYQNDLKEWTKILKKEIKEYAGEDIAEQIPSVAVDNNSETTPDGQRWLGNLYTTSIQRISDLGFLQWVIATEERLVYSSNSSRTSSSSSSSTYYSSGYSDYSYYDSDYSSHSNSRAEKNKIILSEDNQNELVGKSENFLGKAVKTVKKGWDLAKPIIVPIVKVIAESYIKEKARDYVVEKTEKTIDYAVQKTVEVGSAAISSVGRGIVSVGRFFGNLFR</sequence>
<keyword evidence="5" id="KW-0479">Metal-binding</keyword>
<evidence type="ECO:0000256" key="6">
    <source>
        <dbReference type="ARBA" id="ARBA00022741"/>
    </source>
</evidence>
<keyword evidence="8" id="KW-0460">Magnesium</keyword>
<evidence type="ECO:0000256" key="7">
    <source>
        <dbReference type="ARBA" id="ARBA00022801"/>
    </source>
</evidence>
<keyword evidence="6" id="KW-0547">Nucleotide-binding</keyword>
<dbReference type="GO" id="GO:0016787">
    <property type="term" value="F:hydrolase activity"/>
    <property type="evidence" value="ECO:0007669"/>
    <property type="project" value="UniProtKB-KW"/>
</dbReference>
<keyword evidence="3" id="KW-0813">Transport</keyword>
<keyword evidence="11" id="KW-0342">GTP-binding</keyword>
<accession>A0A5A5RY29</accession>
<dbReference type="GO" id="GO:0046872">
    <property type="term" value="F:metal ion binding"/>
    <property type="evidence" value="ECO:0007669"/>
    <property type="project" value="UniProtKB-KW"/>
</dbReference>
<name>A0A5A5RY29_MICAE</name>
<comment type="cofactor">
    <cofactor evidence="1">
        <name>Mg(2+)</name>
        <dbReference type="ChEBI" id="CHEBI:18420"/>
    </cofactor>
</comment>
<dbReference type="PANTHER" id="PTHR10903">
    <property type="entry name" value="GTPASE, IMAP FAMILY MEMBER-RELATED"/>
    <property type="match status" value="1"/>
</dbReference>
<gene>
    <name evidence="14" type="primary">mnmE_1</name>
    <name evidence="14" type="ORF">MiTs_00119</name>
</gene>
<dbReference type="Proteomes" id="UP000324689">
    <property type="component" value="Unassembled WGS sequence"/>
</dbReference>
<dbReference type="GO" id="GO:0015031">
    <property type="term" value="P:protein transport"/>
    <property type="evidence" value="ECO:0007669"/>
    <property type="project" value="UniProtKB-KW"/>
</dbReference>
<dbReference type="EMBL" id="BHVQ01000001">
    <property type="protein sequence ID" value="GCA78141.1"/>
    <property type="molecule type" value="Genomic_DNA"/>
</dbReference>
<evidence type="ECO:0000256" key="10">
    <source>
        <dbReference type="ARBA" id="ARBA00022989"/>
    </source>
</evidence>
<evidence type="ECO:0000313" key="14">
    <source>
        <dbReference type="EMBL" id="GCA78141.1"/>
    </source>
</evidence>
<evidence type="ECO:0000313" key="15">
    <source>
        <dbReference type="Proteomes" id="UP000324689"/>
    </source>
</evidence>
<evidence type="ECO:0000256" key="12">
    <source>
        <dbReference type="ARBA" id="ARBA00023136"/>
    </source>
</evidence>
<dbReference type="GO" id="GO:0005525">
    <property type="term" value="F:GTP binding"/>
    <property type="evidence" value="ECO:0007669"/>
    <property type="project" value="UniProtKB-KW"/>
</dbReference>
<dbReference type="PANTHER" id="PTHR10903:SF135">
    <property type="entry name" value="TRANSLOCASE OF CHLOROPLAST 120, CHLOROPLASTIC-RELATED"/>
    <property type="match status" value="1"/>
</dbReference>
<feature type="domain" description="AIG1-type G" evidence="13">
    <location>
        <begin position="24"/>
        <end position="250"/>
    </location>
</feature>
<proteinExistence type="predicted"/>
<dbReference type="AlphaFoldDB" id="A0A5A5RY29"/>
<evidence type="ECO:0000256" key="4">
    <source>
        <dbReference type="ARBA" id="ARBA00022692"/>
    </source>
</evidence>
<dbReference type="Pfam" id="PF04548">
    <property type="entry name" value="AIG1"/>
    <property type="match status" value="1"/>
</dbReference>
<evidence type="ECO:0000256" key="11">
    <source>
        <dbReference type="ARBA" id="ARBA00023134"/>
    </source>
</evidence>
<evidence type="ECO:0000259" key="13">
    <source>
        <dbReference type="PROSITE" id="PS51720"/>
    </source>
</evidence>
<dbReference type="InterPro" id="IPR027417">
    <property type="entry name" value="P-loop_NTPase"/>
</dbReference>
<keyword evidence="10" id="KW-1133">Transmembrane helix</keyword>